<dbReference type="GeneID" id="101845662"/>
<sequence length="255" mass="29088">MLVVKQWMSFLLKISMFFVTMKFATATSFSDLSIGGRGAVTNKLTRIGRPALTFVKNFQISEGKPQYSSTTRGKKPKFCNELDCPDYTVVSETDIYEERLYKESGWVSTKLMGIDFDAAQKKMFYRLFDYISGANVKKEKITMTAPVLDRIIPGQGPACENNFTMSFYMSTSVKDPPQPSDKTVYLSSLPEQRVFVKAFGGYASQSDWLKNAKELAMALLKDGKKFDKDYFYSAGYDSPFRILDRHNEVWYIAQE</sequence>
<dbReference type="Gene3D" id="3.20.80.10">
    <property type="entry name" value="Regulatory factor, effector binding domain"/>
    <property type="match status" value="1"/>
</dbReference>
<protein>
    <submittedName>
        <fullName evidence="4">Heme-binding protein 2</fullName>
    </submittedName>
</protein>
<dbReference type="Proteomes" id="UP000694888">
    <property type="component" value="Unplaced"/>
</dbReference>
<dbReference type="InterPro" id="IPR011256">
    <property type="entry name" value="Reg_factor_effector_dom_sf"/>
</dbReference>
<feature type="chain" id="PRO_5045315812" evidence="2">
    <location>
        <begin position="27"/>
        <end position="255"/>
    </location>
</feature>
<reference evidence="4" key="1">
    <citation type="submission" date="2025-08" db="UniProtKB">
        <authorList>
            <consortium name="RefSeq"/>
        </authorList>
    </citation>
    <scope>IDENTIFICATION</scope>
</reference>
<gene>
    <name evidence="4" type="primary">LOC101845662</name>
</gene>
<evidence type="ECO:0000256" key="2">
    <source>
        <dbReference type="SAM" id="SignalP"/>
    </source>
</evidence>
<name>A0ABM0JBL4_APLCA</name>
<keyword evidence="3" id="KW-1185">Reference proteome</keyword>
<dbReference type="Pfam" id="PF04832">
    <property type="entry name" value="SOUL"/>
    <property type="match status" value="1"/>
</dbReference>
<dbReference type="PANTHER" id="PTHR11220:SF1">
    <property type="entry name" value="HEME-BINDING PROTEIN 2"/>
    <property type="match status" value="1"/>
</dbReference>
<organism evidence="3 4">
    <name type="scientific">Aplysia californica</name>
    <name type="common">California sea hare</name>
    <dbReference type="NCBI Taxonomy" id="6500"/>
    <lineage>
        <taxon>Eukaryota</taxon>
        <taxon>Metazoa</taxon>
        <taxon>Spiralia</taxon>
        <taxon>Lophotrochozoa</taxon>
        <taxon>Mollusca</taxon>
        <taxon>Gastropoda</taxon>
        <taxon>Heterobranchia</taxon>
        <taxon>Euthyneura</taxon>
        <taxon>Tectipleura</taxon>
        <taxon>Aplysiida</taxon>
        <taxon>Aplysioidea</taxon>
        <taxon>Aplysiidae</taxon>
        <taxon>Aplysia</taxon>
    </lineage>
</organism>
<comment type="similarity">
    <text evidence="1">Belongs to the HEBP family.</text>
</comment>
<evidence type="ECO:0000256" key="1">
    <source>
        <dbReference type="ARBA" id="ARBA00009817"/>
    </source>
</evidence>
<proteinExistence type="inferred from homology"/>
<dbReference type="InterPro" id="IPR006917">
    <property type="entry name" value="SOUL_heme-bd"/>
</dbReference>
<dbReference type="PANTHER" id="PTHR11220">
    <property type="entry name" value="HEME-BINDING PROTEIN-RELATED"/>
    <property type="match status" value="1"/>
</dbReference>
<dbReference type="SUPFAM" id="SSF55136">
    <property type="entry name" value="Probable bacterial effector-binding domain"/>
    <property type="match status" value="1"/>
</dbReference>
<feature type="signal peptide" evidence="2">
    <location>
        <begin position="1"/>
        <end position="26"/>
    </location>
</feature>
<dbReference type="RefSeq" id="XP_005089923.2">
    <property type="nucleotide sequence ID" value="XM_005089866.3"/>
</dbReference>
<evidence type="ECO:0000313" key="3">
    <source>
        <dbReference type="Proteomes" id="UP000694888"/>
    </source>
</evidence>
<keyword evidence="2" id="KW-0732">Signal</keyword>
<evidence type="ECO:0000313" key="4">
    <source>
        <dbReference type="RefSeq" id="XP_005089923.2"/>
    </source>
</evidence>
<accession>A0ABM0JBL4</accession>